<dbReference type="Proteomes" id="UP000004703">
    <property type="component" value="Chromosome"/>
</dbReference>
<dbReference type="SUPFAM" id="SSF46785">
    <property type="entry name" value="Winged helix' DNA-binding domain"/>
    <property type="match status" value="1"/>
</dbReference>
<sequence length="209" mass="24066">MRGFVPFRKRFPLSCLVSKMPRPQRADLVPEIRLPNTEVARGLAASAVSGQPVRVSVYPADEPFVPHYRMYDDYNRILQQHAAALAKHHGNDILLFIASHFRMSEFREIERTDTQIIGRLTVVGCRARVTQSEIASALNMSTSTVERAIKLLKEHNIIINWGRGWIELSADMIWCGKDDHRRAYRQVQHIHKNHPNNFEIIDSRNTDNT</sequence>
<gene>
    <name evidence="1" type="ORF">SADFL11_2965</name>
</gene>
<protein>
    <submittedName>
        <fullName evidence="1">Firmicute plasmid replication protein (RepL)</fullName>
    </submittedName>
</protein>
<dbReference type="Gene3D" id="1.10.10.10">
    <property type="entry name" value="Winged helix-like DNA-binding domain superfamily/Winged helix DNA-binding domain"/>
    <property type="match status" value="1"/>
</dbReference>
<accession>A0A5E8H2Z6</accession>
<name>A0A5E8H2Z6_ROSAD</name>
<evidence type="ECO:0000313" key="1">
    <source>
        <dbReference type="EMBL" id="EEE45676.2"/>
    </source>
</evidence>
<reference evidence="1 2" key="1">
    <citation type="submission" date="2008-01" db="EMBL/GenBank/DDBJ databases">
        <authorList>
            <person name="Wagner-Dobler I."/>
            <person name="Ferriera S."/>
            <person name="Johnson J."/>
            <person name="Kravitz S."/>
            <person name="Beeson K."/>
            <person name="Sutton G."/>
            <person name="Rogers Y.-H."/>
            <person name="Friedman R."/>
            <person name="Frazier M."/>
            <person name="Venter J.C."/>
        </authorList>
    </citation>
    <scope>NUCLEOTIDE SEQUENCE [LARGE SCALE GENOMIC DNA]</scope>
    <source>
        <strain evidence="2">DSM 17067 / NCIMB 14079 / DFL-11</strain>
    </source>
</reference>
<reference evidence="1 2" key="2">
    <citation type="submission" date="2013-04" db="EMBL/GenBank/DDBJ databases">
        <authorList>
            <person name="Fiebig A."/>
            <person name="Pradella S."/>
            <person name="Wagner-Doebler I."/>
        </authorList>
    </citation>
    <scope>NUCLEOTIDE SEQUENCE [LARGE SCALE GENOMIC DNA]</scope>
    <source>
        <strain evidence="2">DSM 17067 / NCIMB 14079 / DFL-11</strain>
    </source>
</reference>
<comment type="caution">
    <text evidence="1">The sequence shown here is derived from an EMBL/GenBank/DDBJ whole genome shotgun (WGS) entry which is preliminary data.</text>
</comment>
<organism evidence="1 2">
    <name type="scientific">Roseibium alexandrii (strain DSM 17067 / NCIMB 14079 / DFL-11)</name>
    <name type="common">Labrenzia alexandrii</name>
    <dbReference type="NCBI Taxonomy" id="244592"/>
    <lineage>
        <taxon>Bacteria</taxon>
        <taxon>Pseudomonadati</taxon>
        <taxon>Pseudomonadota</taxon>
        <taxon>Alphaproteobacteria</taxon>
        <taxon>Hyphomicrobiales</taxon>
        <taxon>Stappiaceae</taxon>
        <taxon>Roseibium</taxon>
    </lineage>
</organism>
<dbReference type="RefSeq" id="WP_081450478.1">
    <property type="nucleotide sequence ID" value="NZ_CM011002.1"/>
</dbReference>
<proteinExistence type="predicted"/>
<dbReference type="EMBL" id="ACCU02000001">
    <property type="protein sequence ID" value="EEE45676.2"/>
    <property type="molecule type" value="Genomic_DNA"/>
</dbReference>
<dbReference type="InterPro" id="IPR036388">
    <property type="entry name" value="WH-like_DNA-bd_sf"/>
</dbReference>
<dbReference type="Pfam" id="PF13412">
    <property type="entry name" value="HTH_24"/>
    <property type="match status" value="1"/>
</dbReference>
<dbReference type="InterPro" id="IPR036390">
    <property type="entry name" value="WH_DNA-bd_sf"/>
</dbReference>
<evidence type="ECO:0000313" key="2">
    <source>
        <dbReference type="Proteomes" id="UP000004703"/>
    </source>
</evidence>
<dbReference type="AlphaFoldDB" id="A0A5E8H2Z6"/>